<protein>
    <submittedName>
        <fullName evidence="2">Uncharacterized protein</fullName>
    </submittedName>
</protein>
<dbReference type="AlphaFoldDB" id="A0A1R4HU88"/>
<dbReference type="Proteomes" id="UP000196331">
    <property type="component" value="Unassembled WGS sequence"/>
</dbReference>
<gene>
    <name evidence="2" type="ORF">CZ787_05130</name>
    <name evidence="1" type="ORF">EI163_09685</name>
</gene>
<comment type="caution">
    <text evidence="2">The sequence shown here is derived from an EMBL/GenBank/DDBJ whole genome shotgun (WGS) entry which is preliminary data.</text>
</comment>
<sequence length="112" mass="12271">MFKSRPFLLLVVMPLALTVVLAGAIFGGQVMSDSHVGDDIQHALAKKLGTSHDIELSQLQEVQYGYGICGLYRTASSDNGYASFFYDKDSENIELDINSRLYKSRCGLSAVC</sequence>
<evidence type="ECO:0000313" key="3">
    <source>
        <dbReference type="Proteomes" id="UP000196331"/>
    </source>
</evidence>
<dbReference type="EMBL" id="RRZC01000008">
    <property type="protein sequence ID" value="MBE0403824.1"/>
    <property type="molecule type" value="Genomic_DNA"/>
</dbReference>
<dbReference type="EMBL" id="FUKM01000017">
    <property type="protein sequence ID" value="SJN11077.1"/>
    <property type="molecule type" value="Genomic_DNA"/>
</dbReference>
<keyword evidence="4" id="KW-1185">Reference proteome</keyword>
<accession>A0A1R4HU88</accession>
<reference evidence="2 3" key="1">
    <citation type="submission" date="2017-02" db="EMBL/GenBank/DDBJ databases">
        <authorList>
            <person name="Dridi B."/>
        </authorList>
    </citation>
    <scope>NUCLEOTIDE SEQUENCE [LARGE SCALE GENOMIC DNA]</scope>
    <source>
        <strain evidence="2 3">JB380</strain>
    </source>
</reference>
<dbReference type="RefSeq" id="WP_087106805.1">
    <property type="nucleotide sequence ID" value="NZ_FUKM01000017.1"/>
</dbReference>
<dbReference type="Proteomes" id="UP000754821">
    <property type="component" value="Unassembled WGS sequence"/>
</dbReference>
<dbReference type="OrthoDB" id="6370499at2"/>
<organism evidence="2 3">
    <name type="scientific">Halomonas citrativorans</name>
    <dbReference type="NCBI Taxonomy" id="2742612"/>
    <lineage>
        <taxon>Bacteria</taxon>
        <taxon>Pseudomonadati</taxon>
        <taxon>Pseudomonadota</taxon>
        <taxon>Gammaproteobacteria</taxon>
        <taxon>Oceanospirillales</taxon>
        <taxon>Halomonadaceae</taxon>
        <taxon>Halomonas</taxon>
    </lineage>
</organism>
<evidence type="ECO:0000313" key="1">
    <source>
        <dbReference type="EMBL" id="MBE0403824.1"/>
    </source>
</evidence>
<evidence type="ECO:0000313" key="4">
    <source>
        <dbReference type="Proteomes" id="UP000754821"/>
    </source>
</evidence>
<evidence type="ECO:0000313" key="2">
    <source>
        <dbReference type="EMBL" id="SJN11077.1"/>
    </source>
</evidence>
<name>A0A1R4HU88_9GAMM</name>
<reference evidence="1 4" key="2">
    <citation type="submission" date="2020-07" db="EMBL/GenBank/DDBJ databases">
        <title>Halophilic bacteria isolated from french cheeses.</title>
        <authorList>
            <person name="Kothe C.I."/>
            <person name="Farah-Kraiem B."/>
            <person name="Renault P."/>
            <person name="Dridi B."/>
        </authorList>
    </citation>
    <scope>NUCLEOTIDE SEQUENCE [LARGE SCALE GENOMIC DNA]</scope>
    <source>
        <strain evidence="1 4">FME16</strain>
    </source>
</reference>
<proteinExistence type="predicted"/>